<dbReference type="Gene3D" id="3.30.470.20">
    <property type="entry name" value="ATP-grasp fold, B domain"/>
    <property type="match status" value="1"/>
</dbReference>
<dbReference type="InterPro" id="IPR002192">
    <property type="entry name" value="PPDK_AMP/ATP-bd"/>
</dbReference>
<dbReference type="InterPro" id="IPR051549">
    <property type="entry name" value="PEP_Utilizing_Enz"/>
</dbReference>
<name>A0ABU7SH92_9ACTN</name>
<dbReference type="Gene3D" id="3.50.30.10">
    <property type="entry name" value="Phosphohistidine domain"/>
    <property type="match status" value="1"/>
</dbReference>
<feature type="region of interest" description="Disordered" evidence="1">
    <location>
        <begin position="751"/>
        <end position="791"/>
    </location>
</feature>
<keyword evidence="5" id="KW-1185">Reference proteome</keyword>
<dbReference type="InterPro" id="IPR013815">
    <property type="entry name" value="ATP_grasp_subdomain_1"/>
</dbReference>
<dbReference type="Pfam" id="PF00391">
    <property type="entry name" value="PEP-utilizers"/>
    <property type="match status" value="1"/>
</dbReference>
<reference evidence="4 5" key="1">
    <citation type="submission" date="2024-01" db="EMBL/GenBank/DDBJ databases">
        <title>Genome insights into Plantactinospora veratri sp. nov.</title>
        <authorList>
            <person name="Wang L."/>
        </authorList>
    </citation>
    <scope>NUCLEOTIDE SEQUENCE [LARGE SCALE GENOMIC DNA]</scope>
    <source>
        <strain evidence="4 5">NEAU-FHS4</strain>
    </source>
</reference>
<feature type="domain" description="Pyruvate phosphate dikinase AMP/ATP-binding" evidence="3">
    <location>
        <begin position="14"/>
        <end position="302"/>
    </location>
</feature>
<evidence type="ECO:0000313" key="4">
    <source>
        <dbReference type="EMBL" id="MEE6309104.1"/>
    </source>
</evidence>
<dbReference type="Proteomes" id="UP001339911">
    <property type="component" value="Unassembled WGS sequence"/>
</dbReference>
<feature type="domain" description="PEP-utilising enzyme mobile" evidence="2">
    <location>
        <begin position="808"/>
        <end position="876"/>
    </location>
</feature>
<evidence type="ECO:0000313" key="5">
    <source>
        <dbReference type="Proteomes" id="UP001339911"/>
    </source>
</evidence>
<dbReference type="SUPFAM" id="SSF52009">
    <property type="entry name" value="Phosphohistidine domain"/>
    <property type="match status" value="1"/>
</dbReference>
<dbReference type="Gene3D" id="3.30.1490.20">
    <property type="entry name" value="ATP-grasp fold, A domain"/>
    <property type="match status" value="1"/>
</dbReference>
<feature type="compositionally biased region" description="Low complexity" evidence="1">
    <location>
        <begin position="776"/>
        <end position="787"/>
    </location>
</feature>
<evidence type="ECO:0000259" key="3">
    <source>
        <dbReference type="Pfam" id="PF01326"/>
    </source>
</evidence>
<evidence type="ECO:0000259" key="2">
    <source>
        <dbReference type="Pfam" id="PF00391"/>
    </source>
</evidence>
<protein>
    <submittedName>
        <fullName evidence="4">PEP/pyruvate-binding domain-containing protein</fullName>
    </submittedName>
</protein>
<sequence length="884" mass="97315">MRRIVTGRHLRAVPAVGPKFARQAEMAAQGLPVPPFFCLSTRCYTEILRPHQPEIADRLGRIDYSDPASLAEHAAALRSLVGDAAIPADLAAAILRTFDTTFGPDAVVAVRASAVGAEPGDSEDSTDDAFAGLSDSFLYVTRDRLLERVRHCWASAFNPESLLYRHAVAGGRAAPAGTGRPAVAMAVGVQRMVFGERSFVLFTADPRLGTRDTVIAAGQGIGEGIVQEKVPVDHYFVDRATGDVRSHVAERAEAPGPVLRGREVSELVRLGHRIEEIFGVPQDIEGTITADGRVHVLQSRPIVLDWARQRLWSNANITESFPGVSTVLTYSFAQRFYRVIFTDLYRRFGVSDAELRRREPDLDRMVGRLRGRIYYSLSAWYRLHRSTALFPVWRAAWERMMGLERTAPDARRDRLARTPTGIYRSVAAGVRLAGLAVTHDRAMRDFGRWWAGIAGPRRGHPLDSTDPLGLIDDFHHVWAEVGRHWGRTLVNDLLLTSTAGATAALFARWLPDADPGLLSDLLCGDEENQSMRALLSIVDIAERVRVDPRLAAAVAHGPDDKVWRAMAGGAYGDALALRLHEHVERYGDRGLHELKLEQANPRQRPEQLVRVIRSYAEQSMTVAGLRDAERAARDRGDRRLAELLGTGSPRRLVLAVLLARQRRYIRYREDSRYSRSELFGFAKRTFSALGDALAARGVLANPGDVVHLTQDEIFGYFDGTGPTDQLGALVAVRRAEYDRSDRELPMHFATMGPVRDTWPDPDRDPTPVDGDGDGGRSQLRGLGSSSGKVRGTARVVRDPHARVDPCDDMILIARETDPGWLFLMMSARGIVVERGTMLSHTAITGRKFGIPTVVSVPGATDRIPDGAAIEIDGAEGTVTLLEEA</sequence>
<dbReference type="SUPFAM" id="SSF56059">
    <property type="entry name" value="Glutathione synthetase ATP-binding domain-like"/>
    <property type="match status" value="1"/>
</dbReference>
<proteinExistence type="predicted"/>
<dbReference type="EMBL" id="JAZGQL010000014">
    <property type="protein sequence ID" value="MEE6309104.1"/>
    <property type="molecule type" value="Genomic_DNA"/>
</dbReference>
<gene>
    <name evidence="4" type="ORF">V1634_19895</name>
</gene>
<dbReference type="InterPro" id="IPR036637">
    <property type="entry name" value="Phosphohistidine_dom_sf"/>
</dbReference>
<accession>A0ABU7SH92</accession>
<organism evidence="4 5">
    <name type="scientific">Plantactinospora veratri</name>
    <dbReference type="NCBI Taxonomy" id="1436122"/>
    <lineage>
        <taxon>Bacteria</taxon>
        <taxon>Bacillati</taxon>
        <taxon>Actinomycetota</taxon>
        <taxon>Actinomycetes</taxon>
        <taxon>Micromonosporales</taxon>
        <taxon>Micromonosporaceae</taxon>
        <taxon>Plantactinospora</taxon>
    </lineage>
</organism>
<evidence type="ECO:0000256" key="1">
    <source>
        <dbReference type="SAM" id="MobiDB-lite"/>
    </source>
</evidence>
<comment type="caution">
    <text evidence="4">The sequence shown here is derived from an EMBL/GenBank/DDBJ whole genome shotgun (WGS) entry which is preliminary data.</text>
</comment>
<dbReference type="PANTHER" id="PTHR43615">
    <property type="entry name" value="PHOSPHOENOLPYRUVATE SYNTHASE-RELATED"/>
    <property type="match status" value="1"/>
</dbReference>
<dbReference type="RefSeq" id="WP_331209384.1">
    <property type="nucleotide sequence ID" value="NZ_JAZGQL010000014.1"/>
</dbReference>
<feature type="compositionally biased region" description="Basic and acidic residues" evidence="1">
    <location>
        <begin position="757"/>
        <end position="766"/>
    </location>
</feature>
<dbReference type="PANTHER" id="PTHR43615:SF1">
    <property type="entry name" value="PPDK_N DOMAIN-CONTAINING PROTEIN"/>
    <property type="match status" value="1"/>
</dbReference>
<dbReference type="Pfam" id="PF01326">
    <property type="entry name" value="PPDK_N"/>
    <property type="match status" value="1"/>
</dbReference>
<dbReference type="InterPro" id="IPR008279">
    <property type="entry name" value="PEP-util_enz_mobile_dom"/>
</dbReference>